<dbReference type="RefSeq" id="WP_089522791.1">
    <property type="nucleotide sequence ID" value="NZ_NMUQ01000001.1"/>
</dbReference>
<gene>
    <name evidence="2" type="ORF">CGZ75_02915</name>
</gene>
<keyword evidence="1" id="KW-0472">Membrane</keyword>
<feature type="transmembrane region" description="Helical" evidence="1">
    <location>
        <begin position="116"/>
        <end position="149"/>
    </location>
</feature>
<dbReference type="Proteomes" id="UP000215145">
    <property type="component" value="Unassembled WGS sequence"/>
</dbReference>
<feature type="transmembrane region" description="Helical" evidence="1">
    <location>
        <begin position="73"/>
        <end position="95"/>
    </location>
</feature>
<proteinExistence type="predicted"/>
<organism evidence="2 3">
    <name type="scientific">Paenibacillus herberti</name>
    <dbReference type="NCBI Taxonomy" id="1619309"/>
    <lineage>
        <taxon>Bacteria</taxon>
        <taxon>Bacillati</taxon>
        <taxon>Bacillota</taxon>
        <taxon>Bacilli</taxon>
        <taxon>Bacillales</taxon>
        <taxon>Paenibacillaceae</taxon>
        <taxon>Paenibacillus</taxon>
    </lineage>
</organism>
<evidence type="ECO:0000256" key="1">
    <source>
        <dbReference type="SAM" id="Phobius"/>
    </source>
</evidence>
<feature type="transmembrane region" description="Helical" evidence="1">
    <location>
        <begin position="12"/>
        <end position="33"/>
    </location>
</feature>
<reference evidence="2 3" key="1">
    <citation type="submission" date="2017-07" db="EMBL/GenBank/DDBJ databases">
        <title>Paenibacillus herberti R33 genome sequencing and assembly.</title>
        <authorList>
            <person name="Su W."/>
        </authorList>
    </citation>
    <scope>NUCLEOTIDE SEQUENCE [LARGE SCALE GENOMIC DNA]</scope>
    <source>
        <strain evidence="2 3">R33</strain>
    </source>
</reference>
<protein>
    <submittedName>
        <fullName evidence="2">Uncharacterized protein</fullName>
    </submittedName>
</protein>
<keyword evidence="3" id="KW-1185">Reference proteome</keyword>
<comment type="caution">
    <text evidence="2">The sequence shown here is derived from an EMBL/GenBank/DDBJ whole genome shotgun (WGS) entry which is preliminary data.</text>
</comment>
<keyword evidence="1" id="KW-0812">Transmembrane</keyword>
<dbReference type="EMBL" id="NMUQ01000001">
    <property type="protein sequence ID" value="OXM15698.1"/>
    <property type="molecule type" value="Genomic_DNA"/>
</dbReference>
<feature type="transmembrane region" description="Helical" evidence="1">
    <location>
        <begin position="183"/>
        <end position="202"/>
    </location>
</feature>
<sequence>MKTYLKLVHMEIYRFRFILGGLMALTAIVQLLGTQIFLSDRLKTIYESAAREGKSLGAEYSFPMREVYSTTEAWMVVPVIMCIVVISLYIFLIWYRDWFGKSTFAYRLLMLPYPRFTLYLSKFTALMVFIFSLLALQIIIVVLQMMLYFFRVPEELRVPVSLVDIIRFSETFFYIPLQLQEFLLLYGFGSVFVLLMFTTVLLERSYRLKGLIAGLSYTLVTFALVAWMWSMAESDGSFLFPSELLLVTIALMLGNTALSLWLGRWLLRTKVMV</sequence>
<dbReference type="OrthoDB" id="1751619at2"/>
<evidence type="ECO:0000313" key="2">
    <source>
        <dbReference type="EMBL" id="OXM15698.1"/>
    </source>
</evidence>
<dbReference type="AlphaFoldDB" id="A0A229P0N7"/>
<keyword evidence="1" id="KW-1133">Transmembrane helix</keyword>
<evidence type="ECO:0000313" key="3">
    <source>
        <dbReference type="Proteomes" id="UP000215145"/>
    </source>
</evidence>
<accession>A0A229P0N7</accession>
<name>A0A229P0N7_9BACL</name>
<feature type="transmembrane region" description="Helical" evidence="1">
    <location>
        <begin position="214"/>
        <end position="232"/>
    </location>
</feature>
<feature type="transmembrane region" description="Helical" evidence="1">
    <location>
        <begin position="244"/>
        <end position="267"/>
    </location>
</feature>